<protein>
    <submittedName>
        <fullName evidence="1">Uncharacterized protein</fullName>
    </submittedName>
</protein>
<name>A0A239N1P7_9ACTN</name>
<dbReference type="RefSeq" id="WP_143228158.1">
    <property type="nucleotide sequence ID" value="NZ_FZOR01000034.1"/>
</dbReference>
<organism evidence="1 2">
    <name type="scientific">Actinomadura meyerae</name>
    <dbReference type="NCBI Taxonomy" id="240840"/>
    <lineage>
        <taxon>Bacteria</taxon>
        <taxon>Bacillati</taxon>
        <taxon>Actinomycetota</taxon>
        <taxon>Actinomycetes</taxon>
        <taxon>Streptosporangiales</taxon>
        <taxon>Thermomonosporaceae</taxon>
        <taxon>Actinomadura</taxon>
    </lineage>
</organism>
<accession>A0A239N1P7</accession>
<dbReference type="AlphaFoldDB" id="A0A239N1P7"/>
<gene>
    <name evidence="1" type="ORF">SAMN05443665_103476</name>
</gene>
<proteinExistence type="predicted"/>
<evidence type="ECO:0000313" key="2">
    <source>
        <dbReference type="Proteomes" id="UP000198318"/>
    </source>
</evidence>
<keyword evidence="2" id="KW-1185">Reference proteome</keyword>
<evidence type="ECO:0000313" key="1">
    <source>
        <dbReference type="EMBL" id="SNT48403.1"/>
    </source>
</evidence>
<dbReference type="EMBL" id="FZOR01000034">
    <property type="protein sequence ID" value="SNT48403.1"/>
    <property type="molecule type" value="Genomic_DNA"/>
</dbReference>
<reference evidence="1 2" key="1">
    <citation type="submission" date="2017-06" db="EMBL/GenBank/DDBJ databases">
        <authorList>
            <person name="Kim H.J."/>
            <person name="Triplett B.A."/>
        </authorList>
    </citation>
    <scope>NUCLEOTIDE SEQUENCE [LARGE SCALE GENOMIC DNA]</scope>
    <source>
        <strain evidence="1 2">DSM 44715</strain>
    </source>
</reference>
<sequence length="156" mass="16520">MGETARREVTVLTEEELRKLALPEPPTPESMGRLNEKIAGDPMLGLRLMKSLIEKPGSWALLFTLTPGQEAALAGAGTDVGGFVQAIDNVLLLGPVGQVTLQVTGPDSGVPTEEGETDNPWYVPDKVTVKVEGQTQSGPQGGTEQVTGSVAVEWHF</sequence>
<dbReference type="Proteomes" id="UP000198318">
    <property type="component" value="Unassembled WGS sequence"/>
</dbReference>
<dbReference type="OrthoDB" id="9828669at2"/>